<evidence type="ECO:0000313" key="1">
    <source>
        <dbReference type="EMBL" id="OIN08550.1"/>
    </source>
</evidence>
<reference evidence="1 2" key="1">
    <citation type="submission" date="2016-07" db="EMBL/GenBank/DDBJ databases">
        <title>Draft Genome Sequence of Oceanisphaera psychrotolerans, isolated from coastal sediment samples.</title>
        <authorList>
            <person name="Zhuo S."/>
            <person name="Ruan Z."/>
        </authorList>
    </citation>
    <scope>NUCLEOTIDE SEQUENCE [LARGE SCALE GENOMIC DNA]</scope>
    <source>
        <strain evidence="1 2">LAM-WHM-ZC</strain>
    </source>
</reference>
<sequence>MMMILILADEQVNLGESEGAIKTGGSGRPANDFFSSVTVMPDMGLDAAVRLNPVRYLGYTWAAFIQEP</sequence>
<dbReference type="Proteomes" id="UP000243073">
    <property type="component" value="Unassembled WGS sequence"/>
</dbReference>
<dbReference type="RefSeq" id="WP_071473065.1">
    <property type="nucleotide sequence ID" value="NZ_MDKE01000027.1"/>
</dbReference>
<organism evidence="1 2">
    <name type="scientific">Oceanisphaera psychrotolerans</name>
    <dbReference type="NCBI Taxonomy" id="1414654"/>
    <lineage>
        <taxon>Bacteria</taxon>
        <taxon>Pseudomonadati</taxon>
        <taxon>Pseudomonadota</taxon>
        <taxon>Gammaproteobacteria</taxon>
        <taxon>Aeromonadales</taxon>
        <taxon>Aeromonadaceae</taxon>
        <taxon>Oceanisphaera</taxon>
    </lineage>
</organism>
<name>A0A1J4QEC7_9GAMM</name>
<accession>A0A1J4QEC7</accession>
<dbReference type="STRING" id="1414654.BFR47_15460"/>
<keyword evidence="2" id="KW-1185">Reference proteome</keyword>
<proteinExistence type="predicted"/>
<comment type="caution">
    <text evidence="1">The sequence shown here is derived from an EMBL/GenBank/DDBJ whole genome shotgun (WGS) entry which is preliminary data.</text>
</comment>
<dbReference type="EMBL" id="MDKE01000027">
    <property type="protein sequence ID" value="OIN08550.1"/>
    <property type="molecule type" value="Genomic_DNA"/>
</dbReference>
<evidence type="ECO:0000313" key="2">
    <source>
        <dbReference type="Proteomes" id="UP000243073"/>
    </source>
</evidence>
<protein>
    <submittedName>
        <fullName evidence="1">Uncharacterized protein</fullName>
    </submittedName>
</protein>
<gene>
    <name evidence="1" type="ORF">BFR47_15460</name>
</gene>
<dbReference type="AlphaFoldDB" id="A0A1J4QEC7"/>